<feature type="transmembrane region" description="Helical" evidence="1">
    <location>
        <begin position="105"/>
        <end position="126"/>
    </location>
</feature>
<keyword evidence="4" id="KW-1185">Reference proteome</keyword>
<keyword evidence="3" id="KW-0012">Acyltransferase</keyword>
<name>A0A9X7N3Z8_PSEDE</name>
<evidence type="ECO:0000256" key="1">
    <source>
        <dbReference type="SAM" id="Phobius"/>
    </source>
</evidence>
<proteinExistence type="predicted"/>
<feature type="domain" description="Acyltransferase 3" evidence="2">
    <location>
        <begin position="15"/>
        <end position="358"/>
    </location>
</feature>
<dbReference type="EMBL" id="CP043626">
    <property type="protein sequence ID" value="QEY74623.1"/>
    <property type="molecule type" value="Genomic_DNA"/>
</dbReference>
<feature type="transmembrane region" description="Helical" evidence="1">
    <location>
        <begin position="271"/>
        <end position="288"/>
    </location>
</feature>
<sequence length="398" mass="44685">MKLPDPQPAAGRLLDIEALRAYAIGFVLIHHAFHFFILDNRFVPTDQQGFLVHWFHAHLGLQSGVDLFFAISGFVITRSLWPQLMRCENRQDALRHSLAFWLRRIWRLLPAAWFWLLATLVLTAGFNSSGAFGELKQNAVMGAAAALQLANFHLANAGLLAFNPFAVYWSLSLEEQFYLLLPPILWLGRRQPAMTILALLLLRWWLFPSNVLLVAVTRVEPILLGVLLALLWRPGYLSVLSQRSRRLLAWLLLATLSTLSTLSFLPPAGRSQMMAVGICSVLLVALACQDEGILGSRGPLRAFLQWLGSRSYGLYLIHIPAFALGKELLFRIAAVTDLSAQAQLLWSAVLSTVLLVLFSELSYRKLEMPLRERGRRHADRLIAPPHSPGLQIQHRADA</sequence>
<dbReference type="GO" id="GO:0016020">
    <property type="term" value="C:membrane"/>
    <property type="evidence" value="ECO:0007669"/>
    <property type="project" value="TreeGrafter"/>
</dbReference>
<keyword evidence="1" id="KW-1133">Transmembrane helix</keyword>
<organism evidence="3 4">
    <name type="scientific">Pseudomonas denitrificans</name>
    <dbReference type="NCBI Taxonomy" id="43306"/>
    <lineage>
        <taxon>Bacteria</taxon>
        <taxon>Pseudomonadati</taxon>
        <taxon>Pseudomonadota</taxon>
        <taxon>Gammaproteobacteria</taxon>
        <taxon>Pseudomonadales</taxon>
        <taxon>Pseudomonadaceae</taxon>
        <taxon>Halopseudomonas</taxon>
    </lineage>
</organism>
<gene>
    <name evidence="3" type="ORF">F1C79_25050</name>
</gene>
<dbReference type="KEGG" id="pden:F1C79_25050"/>
<evidence type="ECO:0000313" key="4">
    <source>
        <dbReference type="Proteomes" id="UP000326659"/>
    </source>
</evidence>
<feature type="transmembrane region" description="Helical" evidence="1">
    <location>
        <begin position="58"/>
        <end position="81"/>
    </location>
</feature>
<feature type="transmembrane region" description="Helical" evidence="1">
    <location>
        <begin position="344"/>
        <end position="363"/>
    </location>
</feature>
<reference evidence="3 4" key="1">
    <citation type="submission" date="2019-09" db="EMBL/GenBank/DDBJ databases">
        <title>Prosopis cineraria nodule microbiome.</title>
        <authorList>
            <person name="Chaluvadi S.R."/>
            <person name="Ali R."/>
            <person name="Wang X."/>
        </authorList>
    </citation>
    <scope>NUCLEOTIDE SEQUENCE [LARGE SCALE GENOMIC DNA]</scope>
    <source>
        <strain evidence="3 4">BG1</strain>
    </source>
</reference>
<feature type="transmembrane region" description="Helical" evidence="1">
    <location>
        <begin position="300"/>
        <end position="324"/>
    </location>
</feature>
<dbReference type="AlphaFoldDB" id="A0A9X7N3Z8"/>
<dbReference type="PANTHER" id="PTHR23028:SF53">
    <property type="entry name" value="ACYL_TRANSF_3 DOMAIN-CONTAINING PROTEIN"/>
    <property type="match status" value="1"/>
</dbReference>
<evidence type="ECO:0000259" key="2">
    <source>
        <dbReference type="Pfam" id="PF01757"/>
    </source>
</evidence>
<dbReference type="RefSeq" id="WP_151188898.1">
    <property type="nucleotide sequence ID" value="NZ_CP043626.1"/>
</dbReference>
<dbReference type="PANTHER" id="PTHR23028">
    <property type="entry name" value="ACETYLTRANSFERASE"/>
    <property type="match status" value="1"/>
</dbReference>
<keyword evidence="1" id="KW-0472">Membrane</keyword>
<keyword evidence="3" id="KW-0808">Transferase</keyword>
<dbReference type="InterPro" id="IPR050879">
    <property type="entry name" value="Acyltransferase_3"/>
</dbReference>
<accession>A0A9X7N3Z8</accession>
<feature type="transmembrane region" description="Helical" evidence="1">
    <location>
        <begin position="247"/>
        <end position="265"/>
    </location>
</feature>
<dbReference type="OrthoDB" id="9767863at2"/>
<dbReference type="GO" id="GO:0016747">
    <property type="term" value="F:acyltransferase activity, transferring groups other than amino-acyl groups"/>
    <property type="evidence" value="ECO:0007669"/>
    <property type="project" value="InterPro"/>
</dbReference>
<dbReference type="InterPro" id="IPR002656">
    <property type="entry name" value="Acyl_transf_3_dom"/>
</dbReference>
<feature type="transmembrane region" description="Helical" evidence="1">
    <location>
        <begin position="21"/>
        <end position="38"/>
    </location>
</feature>
<dbReference type="Proteomes" id="UP000326659">
    <property type="component" value="Chromosome"/>
</dbReference>
<keyword evidence="1" id="KW-0812">Transmembrane</keyword>
<feature type="transmembrane region" description="Helical" evidence="1">
    <location>
        <begin position="222"/>
        <end position="240"/>
    </location>
</feature>
<dbReference type="GO" id="GO:0009103">
    <property type="term" value="P:lipopolysaccharide biosynthetic process"/>
    <property type="evidence" value="ECO:0007669"/>
    <property type="project" value="TreeGrafter"/>
</dbReference>
<dbReference type="Pfam" id="PF01757">
    <property type="entry name" value="Acyl_transf_3"/>
    <property type="match status" value="1"/>
</dbReference>
<protein>
    <submittedName>
        <fullName evidence="3">Acyltransferase</fullName>
    </submittedName>
</protein>
<feature type="transmembrane region" description="Helical" evidence="1">
    <location>
        <begin position="192"/>
        <end position="216"/>
    </location>
</feature>
<evidence type="ECO:0000313" key="3">
    <source>
        <dbReference type="EMBL" id="QEY74623.1"/>
    </source>
</evidence>